<evidence type="ECO:0000313" key="2">
    <source>
        <dbReference type="EMBL" id="SCU77558.1"/>
    </source>
</evidence>
<sequence>MEAILGYLIALMLSMLSLAGFATWAKAGVTNVQTAAAASQMLVFDKAALQFVQDEAATLVAQATASVPVSVTPAMLVNGGYLPAGLSPTNVFGQTWLLQVLQPTPNNLQALVTSQGGRAITDTRQLVQIAAQAGAQGGFVPYAGQNGDPTMVSSKAYGAYGAWQVPLANYTNPGSGRLASLLAFTGAQANNGYLYRVQVPGHPELNQMQTSIDMAGNDVNNARRVAASTSLTSGGETYLTNTGSPGSACNVDASARRSTTGTGFVICSGGIWQPVGTAVANVYEGMWCGNNGQFATSGTNIGYVCKGNKYVALNNALGNLSITRKIENVTDGMTYAKDTCPGGTPWAMYTPKQQMVNITGSVMPPIEGVYFNINDYGTYWYAQASAMSPAAWYSGNDVGAIGGQLVGTVTTGCYYP</sequence>
<dbReference type="EMBL" id="FMSH01000308">
    <property type="protein sequence ID" value="SCU77558.1"/>
    <property type="molecule type" value="Genomic_DNA"/>
</dbReference>
<evidence type="ECO:0000259" key="1">
    <source>
        <dbReference type="Pfam" id="PF04917"/>
    </source>
</evidence>
<feature type="domain" description="Bacterial shufflon protein N-terminal" evidence="1">
    <location>
        <begin position="32"/>
        <end position="236"/>
    </location>
</feature>
<dbReference type="AlphaFoldDB" id="A0A1K0IJK9"/>
<name>A0A1K0IJK9_CUPNE</name>
<protein>
    <submittedName>
        <fullName evidence="2">Putative type IV prepilin adhesin (PilV homolog)</fullName>
    </submittedName>
</protein>
<gene>
    <name evidence="2" type="ORF">CNECB9_3760047</name>
</gene>
<accession>A0A1K0IJK9</accession>
<proteinExistence type="predicted"/>
<dbReference type="Pfam" id="PF04917">
    <property type="entry name" value="Shufflon_N"/>
    <property type="match status" value="1"/>
</dbReference>
<dbReference type="RefSeq" id="WP_340526915.1">
    <property type="nucleotide sequence ID" value="NZ_FMSH01000308.1"/>
</dbReference>
<organism evidence="2">
    <name type="scientific">Cupriavidus necator</name>
    <name type="common">Alcaligenes eutrophus</name>
    <name type="synonym">Ralstonia eutropha</name>
    <dbReference type="NCBI Taxonomy" id="106590"/>
    <lineage>
        <taxon>Bacteria</taxon>
        <taxon>Pseudomonadati</taxon>
        <taxon>Pseudomonadota</taxon>
        <taxon>Betaproteobacteria</taxon>
        <taxon>Burkholderiales</taxon>
        <taxon>Burkholderiaceae</taxon>
        <taxon>Cupriavidus</taxon>
    </lineage>
</organism>
<reference evidence="2" key="1">
    <citation type="submission" date="2016-09" db="EMBL/GenBank/DDBJ databases">
        <authorList>
            <person name="Capua I."/>
            <person name="De Benedictis P."/>
            <person name="Joannis T."/>
            <person name="Lombin L.H."/>
            <person name="Cattoli G."/>
        </authorList>
    </citation>
    <scope>NUCLEOTIDE SEQUENCE</scope>
    <source>
        <strain evidence="2">B9</strain>
    </source>
</reference>
<dbReference type="InterPro" id="IPR007001">
    <property type="entry name" value="Shufflon_N"/>
</dbReference>